<evidence type="ECO:0000256" key="1">
    <source>
        <dbReference type="SAM" id="MobiDB-lite"/>
    </source>
</evidence>
<dbReference type="EMBL" id="KV417741">
    <property type="protein sequence ID" value="KZP07748.1"/>
    <property type="molecule type" value="Genomic_DNA"/>
</dbReference>
<feature type="compositionally biased region" description="Low complexity" evidence="1">
    <location>
        <begin position="241"/>
        <end position="260"/>
    </location>
</feature>
<feature type="compositionally biased region" description="Polar residues" evidence="1">
    <location>
        <begin position="330"/>
        <end position="346"/>
    </location>
</feature>
<feature type="region of interest" description="Disordered" evidence="1">
    <location>
        <begin position="114"/>
        <end position="506"/>
    </location>
</feature>
<reference evidence="2 3" key="1">
    <citation type="journal article" date="2016" name="Mol. Biol. Evol.">
        <title>Comparative Genomics of Early-Diverging Mushroom-Forming Fungi Provides Insights into the Origins of Lignocellulose Decay Capabilities.</title>
        <authorList>
            <person name="Nagy L.G."/>
            <person name="Riley R."/>
            <person name="Tritt A."/>
            <person name="Adam C."/>
            <person name="Daum C."/>
            <person name="Floudas D."/>
            <person name="Sun H."/>
            <person name="Yadav J.S."/>
            <person name="Pangilinan J."/>
            <person name="Larsson K.H."/>
            <person name="Matsuura K."/>
            <person name="Barry K."/>
            <person name="Labutti K."/>
            <person name="Kuo R."/>
            <person name="Ohm R.A."/>
            <person name="Bhattacharya S.S."/>
            <person name="Shirouzu T."/>
            <person name="Yoshinaga Y."/>
            <person name="Martin F.M."/>
            <person name="Grigoriev I.V."/>
            <person name="Hibbett D.S."/>
        </authorList>
    </citation>
    <scope>NUCLEOTIDE SEQUENCE [LARGE SCALE GENOMIC DNA]</scope>
    <source>
        <strain evidence="2 3">CBS 109695</strain>
    </source>
</reference>
<feature type="compositionally biased region" description="Polar residues" evidence="1">
    <location>
        <begin position="756"/>
        <end position="772"/>
    </location>
</feature>
<feature type="region of interest" description="Disordered" evidence="1">
    <location>
        <begin position="1"/>
        <end position="42"/>
    </location>
</feature>
<feature type="compositionally biased region" description="Polar residues" evidence="1">
    <location>
        <begin position="418"/>
        <end position="429"/>
    </location>
</feature>
<feature type="region of interest" description="Disordered" evidence="1">
    <location>
        <begin position="685"/>
        <end position="716"/>
    </location>
</feature>
<dbReference type="Proteomes" id="UP000076532">
    <property type="component" value="Unassembled WGS sequence"/>
</dbReference>
<feature type="compositionally biased region" description="Polar residues" evidence="1">
    <location>
        <begin position="169"/>
        <end position="183"/>
    </location>
</feature>
<feature type="compositionally biased region" description="Polar residues" evidence="1">
    <location>
        <begin position="635"/>
        <end position="645"/>
    </location>
</feature>
<dbReference type="OrthoDB" id="3260940at2759"/>
<feature type="compositionally biased region" description="Low complexity" evidence="1">
    <location>
        <begin position="296"/>
        <end position="318"/>
    </location>
</feature>
<sequence>MSTSLDSFASLQSSTTPPTTITPFTSVRSSTASGAVPGHAPARSLSFTINKDKLSSLVRTQSARTSYEQQETVTDAQFLKEHASQLPSNSATMTSREHEMLPRKSENRLFQFFTSRSRSRSKARSQSVDAPVTGRPPPIPVAGPSSHARHASLDDYDTSARYPPFVPTSPKTYASFNTGASGNRATRSRPLSTTTTATHSTITSLVGPTQRRPMTKKYGSGGRSIGRPASTSSSLDIPLDAHPSSSSSPYASPPSSSQYHSPPPESTPQGSLSSSASKPPKSTRMRLQNLFGIPLSSSRRSSIGSRATTPNSNGSAPSSTPPPPLPTSSRYANLRSTPDSRPSTAQDVRRATSPLGRARTQDGEKKEKRRSATAPATWLTPRFFSSSGSTVDHSRRSASSRSRSPSPPRAPLVAVNPDSASSLHTQTTHTHAESIHEPERDRGIRSSMHAPAREDAPPVPMIMHTPPTPQKGNGSERGGVPDGVQKRRSMGSPRNSSHAGHARNRSQVIVGESSLDGLVAGLASPTGLGHQSGLESTSEVGDGHAAPADVDPEANIRRGRWSPRFFGGDSARARAKERDQDAEREREREKARAKLSASSRVGSPVDGRTTPSSVTNSSSGRHGRSKHGDFDFESTRPTSATSTHTAIGVRNGRVIGIGPAMAKSKARDGNDVAVALPISGNGASKLERSVSFSDPHVKHKRSHNRESQQPSHSPRTHLHALPEAEQPIPPVPTQPIALSHSVHARKASAPAPGGNMASSWGRATTNTQTATVSGGSKRRAGGSGLTHGSFPFEPAVSPSTSPCTSEFGIIRSEDSGYGESSTTTTSTSNGVAAQRRAKGRSLDLHLGLSWAPTKVKPEAIMSSFSSRGKERRGEERRKFEAGVNDVFKDVLGEAGYATFRKYIRRFDAQSIPFEGPGGLMIRVEKLLDAAPPPRLQEREKLELLDRFIKVVLNISEDSR</sequence>
<feature type="compositionally biased region" description="Low complexity" evidence="1">
    <location>
        <begin position="13"/>
        <end position="26"/>
    </location>
</feature>
<name>A0A165WMQ2_9AGAM</name>
<dbReference type="STRING" id="436010.A0A165WMQ2"/>
<protein>
    <submittedName>
        <fullName evidence="2">Uncharacterized protein</fullName>
    </submittedName>
</protein>
<feature type="compositionally biased region" description="Low complexity" evidence="1">
    <location>
        <begin position="271"/>
        <end position="282"/>
    </location>
</feature>
<feature type="compositionally biased region" description="Basic and acidic residues" evidence="1">
    <location>
        <begin position="571"/>
        <end position="592"/>
    </location>
</feature>
<organism evidence="2 3">
    <name type="scientific">Athelia psychrophila</name>
    <dbReference type="NCBI Taxonomy" id="1759441"/>
    <lineage>
        <taxon>Eukaryota</taxon>
        <taxon>Fungi</taxon>
        <taxon>Dikarya</taxon>
        <taxon>Basidiomycota</taxon>
        <taxon>Agaricomycotina</taxon>
        <taxon>Agaricomycetes</taxon>
        <taxon>Agaricomycetidae</taxon>
        <taxon>Atheliales</taxon>
        <taxon>Atheliaceae</taxon>
        <taxon>Athelia</taxon>
    </lineage>
</organism>
<accession>A0A165WMQ2</accession>
<proteinExistence type="predicted"/>
<feature type="compositionally biased region" description="Polar residues" evidence="1">
    <location>
        <begin position="1"/>
        <end position="12"/>
    </location>
</feature>
<gene>
    <name evidence="2" type="ORF">FIBSPDRAFT_1052807</name>
</gene>
<feature type="compositionally biased region" description="Basic and acidic residues" evidence="1">
    <location>
        <begin position="430"/>
        <end position="444"/>
    </location>
</feature>
<feature type="compositionally biased region" description="Low complexity" evidence="1">
    <location>
        <begin position="184"/>
        <end position="204"/>
    </location>
</feature>
<evidence type="ECO:0000313" key="3">
    <source>
        <dbReference type="Proteomes" id="UP000076532"/>
    </source>
</evidence>
<feature type="region of interest" description="Disordered" evidence="1">
    <location>
        <begin position="740"/>
        <end position="836"/>
    </location>
</feature>
<dbReference type="AlphaFoldDB" id="A0A165WMQ2"/>
<feature type="region of interest" description="Disordered" evidence="1">
    <location>
        <begin position="522"/>
        <end position="647"/>
    </location>
</feature>
<evidence type="ECO:0000313" key="2">
    <source>
        <dbReference type="EMBL" id="KZP07748.1"/>
    </source>
</evidence>
<keyword evidence="3" id="KW-1185">Reference proteome</keyword>